<evidence type="ECO:0000313" key="6">
    <source>
        <dbReference type="EMBL" id="GAA4691471.1"/>
    </source>
</evidence>
<sequence>MINRIVIYADTSALGALLIDQPESPALLEWLDQTAAVLVSSDLLETELRRVAVREQIDQSDVTRILDGIGLAALDRAVYRNAGFLPMPYLRTLDALHLEAAIRLDADAILTYDRRLGDAARLMGLEVVAPGVSEAR</sequence>
<evidence type="ECO:0000256" key="4">
    <source>
        <dbReference type="ARBA" id="ARBA00022842"/>
    </source>
</evidence>
<keyword evidence="4" id="KW-0460">Magnesium</keyword>
<dbReference type="EMBL" id="BAABLN010000005">
    <property type="protein sequence ID" value="GAA4691471.1"/>
    <property type="molecule type" value="Genomic_DNA"/>
</dbReference>
<feature type="domain" description="PIN" evidence="5">
    <location>
        <begin position="7"/>
        <end position="121"/>
    </location>
</feature>
<dbReference type="Proteomes" id="UP001501446">
    <property type="component" value="Unassembled WGS sequence"/>
</dbReference>
<name>A0ABP8WLF1_9MICC</name>
<organism evidence="6 7">
    <name type="scientific">Kocuria gwangalliensis</name>
    <dbReference type="NCBI Taxonomy" id="501592"/>
    <lineage>
        <taxon>Bacteria</taxon>
        <taxon>Bacillati</taxon>
        <taxon>Actinomycetota</taxon>
        <taxon>Actinomycetes</taxon>
        <taxon>Micrococcales</taxon>
        <taxon>Micrococcaceae</taxon>
        <taxon>Kocuria</taxon>
    </lineage>
</organism>
<dbReference type="Gene3D" id="3.40.50.1010">
    <property type="entry name" value="5'-nuclease"/>
    <property type="match status" value="1"/>
</dbReference>
<dbReference type="SUPFAM" id="SSF88723">
    <property type="entry name" value="PIN domain-like"/>
    <property type="match status" value="1"/>
</dbReference>
<dbReference type="InterPro" id="IPR002716">
    <property type="entry name" value="PIN_dom"/>
</dbReference>
<reference evidence="7" key="1">
    <citation type="journal article" date="2019" name="Int. J. Syst. Evol. Microbiol.">
        <title>The Global Catalogue of Microorganisms (GCM) 10K type strain sequencing project: providing services to taxonomists for standard genome sequencing and annotation.</title>
        <authorList>
            <consortium name="The Broad Institute Genomics Platform"/>
            <consortium name="The Broad Institute Genome Sequencing Center for Infectious Disease"/>
            <person name="Wu L."/>
            <person name="Ma J."/>
        </authorList>
    </citation>
    <scope>NUCLEOTIDE SEQUENCE [LARGE SCALE GENOMIC DNA]</scope>
    <source>
        <strain evidence="7">JCM 18958</strain>
    </source>
</reference>
<proteinExistence type="predicted"/>
<comment type="caution">
    <text evidence="6">The sequence shown here is derived from an EMBL/GenBank/DDBJ whole genome shotgun (WGS) entry which is preliminary data.</text>
</comment>
<dbReference type="InterPro" id="IPR029060">
    <property type="entry name" value="PIN-like_dom_sf"/>
</dbReference>
<keyword evidence="1" id="KW-0540">Nuclease</keyword>
<gene>
    <name evidence="6" type="ORF">GCM10025781_05620</name>
</gene>
<dbReference type="CDD" id="cd09874">
    <property type="entry name" value="PIN_MT3492-like"/>
    <property type="match status" value="1"/>
</dbReference>
<evidence type="ECO:0000256" key="1">
    <source>
        <dbReference type="ARBA" id="ARBA00022722"/>
    </source>
</evidence>
<evidence type="ECO:0000259" key="5">
    <source>
        <dbReference type="Pfam" id="PF01850"/>
    </source>
</evidence>
<evidence type="ECO:0000256" key="3">
    <source>
        <dbReference type="ARBA" id="ARBA00022801"/>
    </source>
</evidence>
<keyword evidence="2" id="KW-0479">Metal-binding</keyword>
<keyword evidence="3" id="KW-0378">Hydrolase</keyword>
<dbReference type="RefSeq" id="WP_345310507.1">
    <property type="nucleotide sequence ID" value="NZ_BAABLN010000005.1"/>
</dbReference>
<accession>A0ABP8WLF1</accession>
<evidence type="ECO:0000256" key="2">
    <source>
        <dbReference type="ARBA" id="ARBA00022723"/>
    </source>
</evidence>
<dbReference type="Pfam" id="PF01850">
    <property type="entry name" value="PIN"/>
    <property type="match status" value="1"/>
</dbReference>
<keyword evidence="7" id="KW-1185">Reference proteome</keyword>
<protein>
    <submittedName>
        <fullName evidence="6">Type II toxin-antitoxin system VapC family toxin</fullName>
    </submittedName>
</protein>
<evidence type="ECO:0000313" key="7">
    <source>
        <dbReference type="Proteomes" id="UP001501446"/>
    </source>
</evidence>